<protein>
    <submittedName>
        <fullName evidence="2">Uncharacterized protein</fullName>
    </submittedName>
</protein>
<comment type="caution">
    <text evidence="2">The sequence shown here is derived from an EMBL/GenBank/DDBJ whole genome shotgun (WGS) entry which is preliminary data.</text>
</comment>
<dbReference type="EMBL" id="JANFZH010000023">
    <property type="protein sequence ID" value="MCQ4840428.1"/>
    <property type="molecule type" value="Genomic_DNA"/>
</dbReference>
<accession>A0ABT1S0H4</accession>
<feature type="signal peptide" evidence="1">
    <location>
        <begin position="1"/>
        <end position="23"/>
    </location>
</feature>
<reference evidence="2 3" key="1">
    <citation type="submission" date="2022-06" db="EMBL/GenBank/DDBJ databases">
        <title>Isolation of gut microbiota from human fecal samples.</title>
        <authorList>
            <person name="Pamer E.G."/>
            <person name="Barat B."/>
            <person name="Waligurski E."/>
            <person name="Medina S."/>
            <person name="Paddock L."/>
            <person name="Mostad J."/>
        </authorList>
    </citation>
    <scope>NUCLEOTIDE SEQUENCE [LARGE SCALE GENOMIC DNA]</scope>
    <source>
        <strain evidence="2 3">DFI.9.73</strain>
    </source>
</reference>
<keyword evidence="1" id="KW-0732">Signal</keyword>
<dbReference type="Proteomes" id="UP001524473">
    <property type="component" value="Unassembled WGS sequence"/>
</dbReference>
<gene>
    <name evidence="2" type="ORF">NE695_10950</name>
</gene>
<dbReference type="PROSITE" id="PS51257">
    <property type="entry name" value="PROKAR_LIPOPROTEIN"/>
    <property type="match status" value="1"/>
</dbReference>
<evidence type="ECO:0000313" key="3">
    <source>
        <dbReference type="Proteomes" id="UP001524473"/>
    </source>
</evidence>
<keyword evidence="3" id="KW-1185">Reference proteome</keyword>
<feature type="chain" id="PRO_5045641863" evidence="1">
    <location>
        <begin position="24"/>
        <end position="195"/>
    </location>
</feature>
<proteinExistence type="predicted"/>
<dbReference type="GeneID" id="90533411"/>
<organism evidence="2 3">
    <name type="scientific">Neglectibacter timonensis</name>
    <dbReference type="NCBI Taxonomy" id="1776382"/>
    <lineage>
        <taxon>Bacteria</taxon>
        <taxon>Bacillati</taxon>
        <taxon>Bacillota</taxon>
        <taxon>Clostridia</taxon>
        <taxon>Eubacteriales</taxon>
        <taxon>Oscillospiraceae</taxon>
        <taxon>Neglectibacter</taxon>
    </lineage>
</organism>
<evidence type="ECO:0000256" key="1">
    <source>
        <dbReference type="SAM" id="SignalP"/>
    </source>
</evidence>
<dbReference type="RefSeq" id="WP_066866481.1">
    <property type="nucleotide sequence ID" value="NZ_CABKVV010000014.1"/>
</dbReference>
<evidence type="ECO:0000313" key="2">
    <source>
        <dbReference type="EMBL" id="MCQ4840428.1"/>
    </source>
</evidence>
<name>A0ABT1S0H4_9FIRM</name>
<sequence>MKKGLTVSVCLLLLLVFAGCSQTANTVSIEDFSFYDDSGKEIDFPTSEDSSIYLTRLNAEKGGDFQTRCGVKIGDRATTAFEKYDIDKFYWTIIYWRSATEEEKANIADLKQKYTVEEAIKHSPDFLKGKECLGLTYSYYEDDDGKLVYLETDEKGHYDYARMIKEGRKVYSMTIHVKDEKIAEIGMGFQDYNFS</sequence>